<protein>
    <submittedName>
        <fullName evidence="4">Hpt domain-containing protein</fullName>
    </submittedName>
</protein>
<evidence type="ECO:0000259" key="3">
    <source>
        <dbReference type="PROSITE" id="PS50894"/>
    </source>
</evidence>
<organism evidence="4 5">
    <name type="scientific">Chelatococcus albus</name>
    <dbReference type="NCBI Taxonomy" id="3047466"/>
    <lineage>
        <taxon>Bacteria</taxon>
        <taxon>Pseudomonadati</taxon>
        <taxon>Pseudomonadota</taxon>
        <taxon>Alphaproteobacteria</taxon>
        <taxon>Hyphomicrobiales</taxon>
        <taxon>Chelatococcaceae</taxon>
        <taxon>Chelatococcus</taxon>
    </lineage>
</organism>
<sequence>MATSAHTGREPGLDPAVLDRAFLAAQTLGDEDLARELLVLFRDQARLHLAAVRTTDNTKQRRDAMHTLKGAARAIGAGRVAAAAEAAESALDEVQAGSMLPRILDALVEALEEVEVVIAVILAEPAGPAAP</sequence>
<dbReference type="EMBL" id="JASJEV010000005">
    <property type="protein sequence ID" value="MDJ1158494.1"/>
    <property type="molecule type" value="Genomic_DNA"/>
</dbReference>
<dbReference type="PROSITE" id="PS50894">
    <property type="entry name" value="HPT"/>
    <property type="match status" value="1"/>
</dbReference>
<evidence type="ECO:0000256" key="2">
    <source>
        <dbReference type="PROSITE-ProRule" id="PRU00110"/>
    </source>
</evidence>
<keyword evidence="2" id="KW-0597">Phosphoprotein</keyword>
<accession>A0ABT7AGK3</accession>
<feature type="domain" description="HPt" evidence="3">
    <location>
        <begin position="30"/>
        <end position="121"/>
    </location>
</feature>
<dbReference type="Proteomes" id="UP001321492">
    <property type="component" value="Unassembled WGS sequence"/>
</dbReference>
<gene>
    <name evidence="4" type="ORF">QNA08_09630</name>
</gene>
<dbReference type="SMART" id="SM00073">
    <property type="entry name" value="HPT"/>
    <property type="match status" value="1"/>
</dbReference>
<dbReference type="Gene3D" id="1.20.120.160">
    <property type="entry name" value="HPT domain"/>
    <property type="match status" value="1"/>
</dbReference>
<evidence type="ECO:0000313" key="4">
    <source>
        <dbReference type="EMBL" id="MDJ1158494.1"/>
    </source>
</evidence>
<evidence type="ECO:0000313" key="5">
    <source>
        <dbReference type="Proteomes" id="UP001321492"/>
    </source>
</evidence>
<dbReference type="InterPro" id="IPR036641">
    <property type="entry name" value="HPT_dom_sf"/>
</dbReference>
<keyword evidence="5" id="KW-1185">Reference proteome</keyword>
<evidence type="ECO:0000256" key="1">
    <source>
        <dbReference type="ARBA" id="ARBA00023012"/>
    </source>
</evidence>
<dbReference type="RefSeq" id="WP_283740487.1">
    <property type="nucleotide sequence ID" value="NZ_JASJEV010000005.1"/>
</dbReference>
<dbReference type="Pfam" id="PF01627">
    <property type="entry name" value="Hpt"/>
    <property type="match status" value="1"/>
</dbReference>
<dbReference type="SUPFAM" id="SSF47226">
    <property type="entry name" value="Histidine-containing phosphotransfer domain, HPT domain"/>
    <property type="match status" value="1"/>
</dbReference>
<comment type="caution">
    <text evidence="4">The sequence shown here is derived from an EMBL/GenBank/DDBJ whole genome shotgun (WGS) entry which is preliminary data.</text>
</comment>
<keyword evidence="1" id="KW-0902">Two-component regulatory system</keyword>
<feature type="modified residue" description="Phosphohistidine" evidence="2">
    <location>
        <position position="66"/>
    </location>
</feature>
<dbReference type="InterPro" id="IPR008207">
    <property type="entry name" value="Sig_transdc_His_kin_Hpt_dom"/>
</dbReference>
<name>A0ABT7AGK3_9HYPH</name>
<reference evidence="4 5" key="1">
    <citation type="submission" date="2023-05" db="EMBL/GenBank/DDBJ databases">
        <title>Chelatococcus sp. nov., a moderately thermophilic bacterium isolated from hot spring microbial mat.</title>
        <authorList>
            <person name="Hu C.-J."/>
            <person name="Li W.-J."/>
        </authorList>
    </citation>
    <scope>NUCLEOTIDE SEQUENCE [LARGE SCALE GENOMIC DNA]</scope>
    <source>
        <strain evidence="4 5">SYSU G07232</strain>
    </source>
</reference>
<proteinExistence type="predicted"/>